<accession>A0AC34QT50</accession>
<reference evidence="2" key="1">
    <citation type="submission" date="2022-11" db="UniProtKB">
        <authorList>
            <consortium name="WormBaseParasite"/>
        </authorList>
    </citation>
    <scope>IDENTIFICATION</scope>
</reference>
<name>A0AC34QT50_9BILA</name>
<proteinExistence type="predicted"/>
<evidence type="ECO:0000313" key="2">
    <source>
        <dbReference type="WBParaSite" id="JU765_v2.g19161.t1"/>
    </source>
</evidence>
<organism evidence="1 2">
    <name type="scientific">Panagrolaimus sp. JU765</name>
    <dbReference type="NCBI Taxonomy" id="591449"/>
    <lineage>
        <taxon>Eukaryota</taxon>
        <taxon>Metazoa</taxon>
        <taxon>Ecdysozoa</taxon>
        <taxon>Nematoda</taxon>
        <taxon>Chromadorea</taxon>
        <taxon>Rhabditida</taxon>
        <taxon>Tylenchina</taxon>
        <taxon>Panagrolaimomorpha</taxon>
        <taxon>Panagrolaimoidea</taxon>
        <taxon>Panagrolaimidae</taxon>
        <taxon>Panagrolaimus</taxon>
    </lineage>
</organism>
<protein>
    <submittedName>
        <fullName evidence="2">Guided entry of tail-anchored proteins factor 1</fullName>
    </submittedName>
</protein>
<dbReference type="WBParaSite" id="JU765_v2.g19161.t1">
    <property type="protein sequence ID" value="JU765_v2.g19161.t1"/>
    <property type="gene ID" value="JU765_v2.g19161"/>
</dbReference>
<dbReference type="Proteomes" id="UP000887576">
    <property type="component" value="Unplaced"/>
</dbReference>
<evidence type="ECO:0000313" key="1">
    <source>
        <dbReference type="Proteomes" id="UP000887576"/>
    </source>
</evidence>
<sequence>MTGLDTESDAENLVTLFISPAALDVFLKLNWFLLKLLCTFLGIVAVGISLQLIDFDVKQIIDFFHRKTPAEIELEEKFKELKELNEELSQISEMDEFANYHRKRRVILKKQDEYDKLALEQKKLKFVESVKLNLACRSLVVLMAFAFSYYSKDLIVARVDAELVWPFGFLLNLPWVFAGSDETGKINVSLFNFLILVSIVKTVYQKRRTKWENQQKTSAKSTKKSN</sequence>